<dbReference type="EMBL" id="LR131271">
    <property type="protein sequence ID" value="VDR29554.1"/>
    <property type="molecule type" value="Genomic_DNA"/>
</dbReference>
<evidence type="ECO:0000313" key="1">
    <source>
        <dbReference type="EMBL" id="VDR29554.1"/>
    </source>
</evidence>
<proteinExistence type="predicted"/>
<dbReference type="Proteomes" id="UP000274346">
    <property type="component" value="Chromosome"/>
</dbReference>
<accession>A0A3P8J5M6</accession>
<protein>
    <submittedName>
        <fullName evidence="1">Uncharacterized protein</fullName>
    </submittedName>
</protein>
<sequence length="42" mass="4764">MSFDVTDHINLINKPLLMIAGTKADTLYMTEDAFAKANRHQQ</sequence>
<dbReference type="InterPro" id="IPR029058">
    <property type="entry name" value="AB_hydrolase_fold"/>
</dbReference>
<dbReference type="AlphaFoldDB" id="A0A3P8J5M6"/>
<organism evidence="1 2">
    <name type="scientific">Raoultella terrigena</name>
    <name type="common">Klebsiella terrigena</name>
    <dbReference type="NCBI Taxonomy" id="577"/>
    <lineage>
        <taxon>Bacteria</taxon>
        <taxon>Pseudomonadati</taxon>
        <taxon>Pseudomonadota</taxon>
        <taxon>Gammaproteobacteria</taxon>
        <taxon>Enterobacterales</taxon>
        <taxon>Enterobacteriaceae</taxon>
        <taxon>Klebsiella/Raoultella group</taxon>
        <taxon>Raoultella</taxon>
    </lineage>
</organism>
<name>A0A3P8J5M6_RAOTE</name>
<reference evidence="1 2" key="1">
    <citation type="submission" date="2018-12" db="EMBL/GenBank/DDBJ databases">
        <authorList>
            <consortium name="Pathogen Informatics"/>
        </authorList>
    </citation>
    <scope>NUCLEOTIDE SEQUENCE [LARGE SCALE GENOMIC DNA]</scope>
    <source>
        <strain evidence="1 2">NCTC13098</strain>
    </source>
</reference>
<gene>
    <name evidence="1" type="ORF">NCTC13098_05964</name>
</gene>
<dbReference type="Gene3D" id="3.40.50.1820">
    <property type="entry name" value="alpha/beta hydrolase"/>
    <property type="match status" value="1"/>
</dbReference>
<dbReference type="KEGG" id="rtg:NCTC13098_05964"/>
<evidence type="ECO:0000313" key="2">
    <source>
        <dbReference type="Proteomes" id="UP000274346"/>
    </source>
</evidence>